<evidence type="ECO:0000313" key="1">
    <source>
        <dbReference type="EMBL" id="MFC6726093.1"/>
    </source>
</evidence>
<sequence length="87" mass="9539">EEPAVELGDREAVEGQPVARVASRLTWPQEASRVRAKEGDSVLRTPGGPRSLDGVLDEIDETYFDSRQTFVRSVRTVVGDGPVETEN</sequence>
<proteinExistence type="predicted"/>
<accession>A0ABD5S4J0</accession>
<reference evidence="1 2" key="1">
    <citation type="journal article" date="2019" name="Int. J. Syst. Evol. Microbiol.">
        <title>The Global Catalogue of Microorganisms (GCM) 10K type strain sequencing project: providing services to taxonomists for standard genome sequencing and annotation.</title>
        <authorList>
            <consortium name="The Broad Institute Genomics Platform"/>
            <consortium name="The Broad Institute Genome Sequencing Center for Infectious Disease"/>
            <person name="Wu L."/>
            <person name="Ma J."/>
        </authorList>
    </citation>
    <scope>NUCLEOTIDE SEQUENCE [LARGE SCALE GENOMIC DNA]</scope>
    <source>
        <strain evidence="1 2">NBRC 111368</strain>
    </source>
</reference>
<gene>
    <name evidence="1" type="ORF">ACFQE1_17325</name>
</gene>
<keyword evidence="2" id="KW-1185">Reference proteome</keyword>
<protein>
    <submittedName>
        <fullName evidence="1">DUF5789 family protein</fullName>
    </submittedName>
</protein>
<dbReference type="AlphaFoldDB" id="A0ABD5S4J0"/>
<comment type="caution">
    <text evidence="1">The sequence shown here is derived from an EMBL/GenBank/DDBJ whole genome shotgun (WGS) entry which is preliminary data.</text>
</comment>
<organism evidence="1 2">
    <name type="scientific">Halobium palmae</name>
    <dbReference type="NCBI Taxonomy" id="1776492"/>
    <lineage>
        <taxon>Archaea</taxon>
        <taxon>Methanobacteriati</taxon>
        <taxon>Methanobacteriota</taxon>
        <taxon>Stenosarchaea group</taxon>
        <taxon>Halobacteria</taxon>
        <taxon>Halobacteriales</taxon>
        <taxon>Haloferacaceae</taxon>
        <taxon>Halobium</taxon>
    </lineage>
</organism>
<evidence type="ECO:0000313" key="2">
    <source>
        <dbReference type="Proteomes" id="UP001596328"/>
    </source>
</evidence>
<dbReference type="EMBL" id="JBHSWU010000885">
    <property type="protein sequence ID" value="MFC6726093.1"/>
    <property type="molecule type" value="Genomic_DNA"/>
</dbReference>
<name>A0ABD5S4J0_9EURY</name>
<dbReference type="Pfam" id="PF19102">
    <property type="entry name" value="DUF5789"/>
    <property type="match status" value="1"/>
</dbReference>
<dbReference type="InterPro" id="IPR043899">
    <property type="entry name" value="DUF5789"/>
</dbReference>
<feature type="non-terminal residue" evidence="1">
    <location>
        <position position="1"/>
    </location>
</feature>
<dbReference type="Proteomes" id="UP001596328">
    <property type="component" value="Unassembled WGS sequence"/>
</dbReference>